<protein>
    <recommendedName>
        <fullName evidence="1">Ice-binding protein C-terminal domain-containing protein</fullName>
    </recommendedName>
</protein>
<proteinExistence type="predicted"/>
<evidence type="ECO:0000313" key="2">
    <source>
        <dbReference type="EMBL" id="KKO46830.1"/>
    </source>
</evidence>
<organism evidence="2 3">
    <name type="scientific">Arsukibacterium ikkense</name>
    <dbReference type="NCBI Taxonomy" id="336831"/>
    <lineage>
        <taxon>Bacteria</taxon>
        <taxon>Pseudomonadati</taxon>
        <taxon>Pseudomonadota</taxon>
        <taxon>Gammaproteobacteria</taxon>
        <taxon>Chromatiales</taxon>
        <taxon>Chromatiaceae</taxon>
        <taxon>Arsukibacterium</taxon>
    </lineage>
</organism>
<dbReference type="AlphaFoldDB" id="A0A0M2VB32"/>
<dbReference type="Pfam" id="PF07589">
    <property type="entry name" value="PEP-CTERM"/>
    <property type="match status" value="1"/>
</dbReference>
<sequence>MRQPCLQKQFVINFKEITMNIQRKIAMALSAVLLLIAGTAQAALIPFQTFVGNYGVSTDGWGSTSQSGTIRALVPEGATVVAAYLYSSTFTNPTLAGVGGTLAGSTVDYNTNLGTIPAPACCDLTAVRADVTSIIKPIVDGGIGGVYSFDITETSTSQDGSALVVVYSHPDLGISTVGILDGYARVDGDTTSLNFADPLDPSAPGFFAHMMLGIGFSCCNQASTVEVNGTLITNAAGNNDDSADGGASNGNLITVGSFDDPFSPFMPSYNEDTERYNLVDYLSNGDTSINIRTTNASRDDNIFLAVFHVSGEAGVNAPPPGISIPEPGTLALFALALFGLRRRLQS</sequence>
<reference evidence="2 3" key="1">
    <citation type="submission" date="2015-03" db="EMBL/GenBank/DDBJ databases">
        <title>Draft genome sequences of two protease-producing strains of Arsukibacterium isolated from two cold and alkaline environments.</title>
        <authorList>
            <person name="Lylloff J.E."/>
            <person name="Skov L.B."/>
            <person name="Jepsen M."/>
            <person name="Hallin P.F."/>
            <person name="Sorensen S.J."/>
            <person name="Stougaard P."/>
            <person name="Glaring M.A."/>
        </authorList>
    </citation>
    <scope>NUCLEOTIDE SEQUENCE [LARGE SCALE GENOMIC DNA]</scope>
    <source>
        <strain evidence="2 3">GCM72</strain>
    </source>
</reference>
<feature type="domain" description="Ice-binding protein C-terminal" evidence="1">
    <location>
        <begin position="323"/>
        <end position="343"/>
    </location>
</feature>
<evidence type="ECO:0000313" key="3">
    <source>
        <dbReference type="Proteomes" id="UP000034228"/>
    </source>
</evidence>
<evidence type="ECO:0000259" key="1">
    <source>
        <dbReference type="Pfam" id="PF07589"/>
    </source>
</evidence>
<dbReference type="EMBL" id="LAHO01000002">
    <property type="protein sequence ID" value="KKO46830.1"/>
    <property type="molecule type" value="Genomic_DNA"/>
</dbReference>
<dbReference type="Proteomes" id="UP000034228">
    <property type="component" value="Unassembled WGS sequence"/>
</dbReference>
<name>A0A0M2VB32_9GAMM</name>
<dbReference type="InterPro" id="IPR013424">
    <property type="entry name" value="Ice-binding_C"/>
</dbReference>
<comment type="caution">
    <text evidence="2">The sequence shown here is derived from an EMBL/GenBank/DDBJ whole genome shotgun (WGS) entry which is preliminary data.</text>
</comment>
<dbReference type="STRING" id="336831.WG68_02480"/>
<keyword evidence="3" id="KW-1185">Reference proteome</keyword>
<dbReference type="NCBIfam" id="TIGR02595">
    <property type="entry name" value="PEP_CTERM"/>
    <property type="match status" value="1"/>
</dbReference>
<accession>A0A0M2VB32</accession>
<gene>
    <name evidence="2" type="ORF">WG68_02480</name>
</gene>